<evidence type="ECO:0000256" key="5">
    <source>
        <dbReference type="ARBA" id="ARBA00022989"/>
    </source>
</evidence>
<evidence type="ECO:0000259" key="8">
    <source>
        <dbReference type="PROSITE" id="PS50928"/>
    </source>
</evidence>
<proteinExistence type="inferred from homology"/>
<dbReference type="EMBL" id="JBHSCN010000006">
    <property type="protein sequence ID" value="MFC4244933.1"/>
    <property type="molecule type" value="Genomic_DNA"/>
</dbReference>
<feature type="transmembrane region" description="Helical" evidence="7">
    <location>
        <begin position="196"/>
        <end position="218"/>
    </location>
</feature>
<evidence type="ECO:0000313" key="10">
    <source>
        <dbReference type="Proteomes" id="UP001595900"/>
    </source>
</evidence>
<dbReference type="InterPro" id="IPR000515">
    <property type="entry name" value="MetI-like"/>
</dbReference>
<dbReference type="PANTHER" id="PTHR43744">
    <property type="entry name" value="ABC TRANSPORTER PERMEASE PROTEIN MG189-RELATED-RELATED"/>
    <property type="match status" value="1"/>
</dbReference>
<evidence type="ECO:0000256" key="4">
    <source>
        <dbReference type="ARBA" id="ARBA00022692"/>
    </source>
</evidence>
<feature type="domain" description="ABC transmembrane type-1" evidence="8">
    <location>
        <begin position="73"/>
        <end position="274"/>
    </location>
</feature>
<gene>
    <name evidence="9" type="ORF">ACFOYW_16280</name>
</gene>
<feature type="transmembrane region" description="Helical" evidence="7">
    <location>
        <begin position="108"/>
        <end position="130"/>
    </location>
</feature>
<comment type="similarity">
    <text evidence="7">Belongs to the binding-protein-dependent transport system permease family.</text>
</comment>
<evidence type="ECO:0000256" key="3">
    <source>
        <dbReference type="ARBA" id="ARBA00022475"/>
    </source>
</evidence>
<feature type="transmembrane region" description="Helical" evidence="7">
    <location>
        <begin position="12"/>
        <end position="31"/>
    </location>
</feature>
<reference evidence="10" key="1">
    <citation type="journal article" date="2019" name="Int. J. Syst. Evol. Microbiol.">
        <title>The Global Catalogue of Microorganisms (GCM) 10K type strain sequencing project: providing services to taxonomists for standard genome sequencing and annotation.</title>
        <authorList>
            <consortium name="The Broad Institute Genomics Platform"/>
            <consortium name="The Broad Institute Genome Sequencing Center for Infectious Disease"/>
            <person name="Wu L."/>
            <person name="Ma J."/>
        </authorList>
    </citation>
    <scope>NUCLEOTIDE SEQUENCE [LARGE SCALE GENOMIC DNA]</scope>
    <source>
        <strain evidence="10">CGMCC 1.10363</strain>
    </source>
</reference>
<dbReference type="Proteomes" id="UP001595900">
    <property type="component" value="Unassembled WGS sequence"/>
</dbReference>
<keyword evidence="10" id="KW-1185">Reference proteome</keyword>
<evidence type="ECO:0000256" key="2">
    <source>
        <dbReference type="ARBA" id="ARBA00022448"/>
    </source>
</evidence>
<keyword evidence="3" id="KW-1003">Cell membrane</keyword>
<dbReference type="SUPFAM" id="SSF161098">
    <property type="entry name" value="MetI-like"/>
    <property type="match status" value="1"/>
</dbReference>
<sequence length="289" mass="31089">MFNQLAGRAGRNLLFALTIIFFGLPIVWLLLAPTKSVNQLSYDNPLSFGSFHEVGVAASNLFGYDHGIFWQWMLNSVWYTALAVAVALVTAVPAGYALAKFRFRGSTVILFTTLMMMVVPAAALILPLYLEMSAVHLVNTPWSVILPMAFFPFGVYMIYLFARNAVPDSIFEAARLDGCSEIGILMRIFIPLARPAIVMIGFFAAVGSWNAFFLPFIMLTSDHLATLQTGLQLLVSATGALGGGNLTAIQLQAGGVALAALISVLPILLVFLFAQKYLAAGQAAGAEKG</sequence>
<evidence type="ECO:0000256" key="1">
    <source>
        <dbReference type="ARBA" id="ARBA00004651"/>
    </source>
</evidence>
<dbReference type="InterPro" id="IPR035906">
    <property type="entry name" value="MetI-like_sf"/>
</dbReference>
<evidence type="ECO:0000256" key="6">
    <source>
        <dbReference type="ARBA" id="ARBA00023136"/>
    </source>
</evidence>
<keyword evidence="5 7" id="KW-1133">Transmembrane helix</keyword>
<feature type="transmembrane region" description="Helical" evidence="7">
    <location>
        <begin position="256"/>
        <end position="274"/>
    </location>
</feature>
<dbReference type="PROSITE" id="PS50928">
    <property type="entry name" value="ABC_TM1"/>
    <property type="match status" value="1"/>
</dbReference>
<dbReference type="Gene3D" id="1.10.3720.10">
    <property type="entry name" value="MetI-like"/>
    <property type="match status" value="1"/>
</dbReference>
<keyword evidence="2 7" id="KW-0813">Transport</keyword>
<protein>
    <submittedName>
        <fullName evidence="9">Carbohydrate ABC transporter permease</fullName>
    </submittedName>
</protein>
<organism evidence="9 10">
    <name type="scientific">Gryllotalpicola reticulitermitis</name>
    <dbReference type="NCBI Taxonomy" id="1184153"/>
    <lineage>
        <taxon>Bacteria</taxon>
        <taxon>Bacillati</taxon>
        <taxon>Actinomycetota</taxon>
        <taxon>Actinomycetes</taxon>
        <taxon>Micrococcales</taxon>
        <taxon>Microbacteriaceae</taxon>
        <taxon>Gryllotalpicola</taxon>
    </lineage>
</organism>
<name>A0ABV8QB95_9MICO</name>
<dbReference type="CDD" id="cd06261">
    <property type="entry name" value="TM_PBP2"/>
    <property type="match status" value="1"/>
</dbReference>
<dbReference type="PANTHER" id="PTHR43744:SF12">
    <property type="entry name" value="ABC TRANSPORTER PERMEASE PROTEIN MG189-RELATED"/>
    <property type="match status" value="1"/>
</dbReference>
<keyword evidence="6 7" id="KW-0472">Membrane</keyword>
<comment type="subcellular location">
    <subcellularLocation>
        <location evidence="1 7">Cell membrane</location>
        <topology evidence="1 7">Multi-pass membrane protein</topology>
    </subcellularLocation>
</comment>
<dbReference type="Pfam" id="PF00528">
    <property type="entry name" value="BPD_transp_1"/>
    <property type="match status" value="1"/>
</dbReference>
<evidence type="ECO:0000256" key="7">
    <source>
        <dbReference type="RuleBase" id="RU363032"/>
    </source>
</evidence>
<dbReference type="RefSeq" id="WP_390231296.1">
    <property type="nucleotide sequence ID" value="NZ_JBHSCN010000006.1"/>
</dbReference>
<accession>A0ABV8QB95</accession>
<evidence type="ECO:0000313" key="9">
    <source>
        <dbReference type="EMBL" id="MFC4244933.1"/>
    </source>
</evidence>
<feature type="transmembrane region" description="Helical" evidence="7">
    <location>
        <begin position="142"/>
        <end position="162"/>
    </location>
</feature>
<feature type="transmembrane region" description="Helical" evidence="7">
    <location>
        <begin position="77"/>
        <end position="96"/>
    </location>
</feature>
<comment type="caution">
    <text evidence="9">The sequence shown here is derived from an EMBL/GenBank/DDBJ whole genome shotgun (WGS) entry which is preliminary data.</text>
</comment>
<keyword evidence="4 7" id="KW-0812">Transmembrane</keyword>